<protein>
    <recommendedName>
        <fullName evidence="3">T9SS type A sorting domain-containing protein</fullName>
    </recommendedName>
</protein>
<gene>
    <name evidence="2" type="ORF">ENF18_04790</name>
</gene>
<dbReference type="Proteomes" id="UP000885847">
    <property type="component" value="Unassembled WGS sequence"/>
</dbReference>
<evidence type="ECO:0008006" key="3">
    <source>
        <dbReference type="Google" id="ProtNLM"/>
    </source>
</evidence>
<feature type="signal peptide" evidence="1">
    <location>
        <begin position="1"/>
        <end position="19"/>
    </location>
</feature>
<name>A0A7C0VBT9_UNCW3</name>
<reference evidence="2" key="1">
    <citation type="journal article" date="2020" name="mSystems">
        <title>Genome- and Community-Level Interaction Insights into Carbon Utilization and Element Cycling Functions of Hydrothermarchaeota in Hydrothermal Sediment.</title>
        <authorList>
            <person name="Zhou Z."/>
            <person name="Liu Y."/>
            <person name="Xu W."/>
            <person name="Pan J."/>
            <person name="Luo Z.H."/>
            <person name="Li M."/>
        </authorList>
    </citation>
    <scope>NUCLEOTIDE SEQUENCE [LARGE SCALE GENOMIC DNA]</scope>
    <source>
        <strain evidence="2">HyVt-102</strain>
    </source>
</reference>
<accession>A0A7C0VBT9</accession>
<dbReference type="AlphaFoldDB" id="A0A7C0VBT9"/>
<sequence length="468" mass="51998">MKVSFATFVMLFCFNGVFAQDYRIEWKRTIDNGNTDKAFSIVVEQDGDVHVTGYSVIGSDADMLTVTYNSAGTLLEADTMGSTHNDYALGIAMDSTGSIYITGKTNNGLNYDFVTYKIVNGVVSWEDTIDRGNHDEAHDVAVDNDSGWVYVTGNIYDPYTDWDRYTVKYSTSGDKIWTRRSYLSGNDLGRAVAVDSEGNVYVGGSISLSDNQHHWYITKYSSDGDLLWADTLLANSNFDVFIYDLAVDKWDNVYATGKGVSSDGYQVIYTVKFDSSGSILWTEEYGKNTSPLAYGIAVDTSCNVYITGKMSISGSYYIVNLEYDSTGSLLWADTVDNSIPTPDDCGEGIFVDNAGNIYVAGYQYNGSNYDFVTIKYVSNTGVHSRDNIEKPDIKVSLFHEGEIPFSLSLRDGKRFRVSLYSVDGRLLDCGEGKGSGEYERRFYAPSGIYFLVLETGERRISKRVIVVE</sequence>
<dbReference type="Gene3D" id="2.120.10.30">
    <property type="entry name" value="TolB, C-terminal domain"/>
    <property type="match status" value="1"/>
</dbReference>
<keyword evidence="1" id="KW-0732">Signal</keyword>
<dbReference type="SUPFAM" id="SSF101898">
    <property type="entry name" value="NHL repeat"/>
    <property type="match status" value="1"/>
</dbReference>
<dbReference type="EMBL" id="DQWE01000229">
    <property type="protein sequence ID" value="HDI83089.1"/>
    <property type="molecule type" value="Genomic_DNA"/>
</dbReference>
<proteinExistence type="predicted"/>
<comment type="caution">
    <text evidence="2">The sequence shown here is derived from an EMBL/GenBank/DDBJ whole genome shotgun (WGS) entry which is preliminary data.</text>
</comment>
<evidence type="ECO:0000313" key="2">
    <source>
        <dbReference type="EMBL" id="HDI83089.1"/>
    </source>
</evidence>
<dbReference type="InterPro" id="IPR052918">
    <property type="entry name" value="Motility_Chemotaxis_Reg"/>
</dbReference>
<dbReference type="InterPro" id="IPR011042">
    <property type="entry name" value="6-blade_b-propeller_TolB-like"/>
</dbReference>
<evidence type="ECO:0000256" key="1">
    <source>
        <dbReference type="SAM" id="SignalP"/>
    </source>
</evidence>
<organism evidence="2">
    <name type="scientific">candidate division WOR-3 bacterium</name>
    <dbReference type="NCBI Taxonomy" id="2052148"/>
    <lineage>
        <taxon>Bacteria</taxon>
        <taxon>Bacteria division WOR-3</taxon>
    </lineage>
</organism>
<dbReference type="PANTHER" id="PTHR35580">
    <property type="entry name" value="CELL SURFACE GLYCOPROTEIN (S-LAYER PROTEIN)-LIKE PROTEIN"/>
    <property type="match status" value="1"/>
</dbReference>
<dbReference type="PANTHER" id="PTHR35580:SF1">
    <property type="entry name" value="PHYTASE-LIKE DOMAIN-CONTAINING PROTEIN"/>
    <property type="match status" value="1"/>
</dbReference>
<feature type="chain" id="PRO_5028488659" description="T9SS type A sorting domain-containing protein" evidence="1">
    <location>
        <begin position="20"/>
        <end position="468"/>
    </location>
</feature>